<protein>
    <submittedName>
        <fullName evidence="4">Oxidoreductase family, NAD-binding Rossmann fold protein</fullName>
    </submittedName>
</protein>
<proteinExistence type="inferred from homology"/>
<dbReference type="OrthoDB" id="64915at2759"/>
<dbReference type="Proteomes" id="UP000247810">
    <property type="component" value="Unassembled WGS sequence"/>
</dbReference>
<evidence type="ECO:0000313" key="4">
    <source>
        <dbReference type="EMBL" id="PYH89597.1"/>
    </source>
</evidence>
<dbReference type="Gene3D" id="3.40.50.720">
    <property type="entry name" value="NAD(P)-binding Rossmann-like Domain"/>
    <property type="match status" value="1"/>
</dbReference>
<keyword evidence="5" id="KW-1185">Reference proteome</keyword>
<dbReference type="SUPFAM" id="SSF51735">
    <property type="entry name" value="NAD(P)-binding Rossmann-fold domains"/>
    <property type="match status" value="1"/>
</dbReference>
<dbReference type="Gene3D" id="3.30.360.10">
    <property type="entry name" value="Dihydrodipicolinate Reductase, domain 2"/>
    <property type="match status" value="1"/>
</dbReference>
<organism evidence="4 5">
    <name type="scientific">Aspergillus ellipticus CBS 707.79</name>
    <dbReference type="NCBI Taxonomy" id="1448320"/>
    <lineage>
        <taxon>Eukaryota</taxon>
        <taxon>Fungi</taxon>
        <taxon>Dikarya</taxon>
        <taxon>Ascomycota</taxon>
        <taxon>Pezizomycotina</taxon>
        <taxon>Eurotiomycetes</taxon>
        <taxon>Eurotiomycetidae</taxon>
        <taxon>Eurotiales</taxon>
        <taxon>Aspergillaceae</taxon>
        <taxon>Aspergillus</taxon>
        <taxon>Aspergillus subgen. Circumdati</taxon>
    </lineage>
</organism>
<dbReference type="STRING" id="1448320.A0A319D521"/>
<dbReference type="GO" id="GO:0006740">
    <property type="term" value="P:NADPH regeneration"/>
    <property type="evidence" value="ECO:0007669"/>
    <property type="project" value="TreeGrafter"/>
</dbReference>
<accession>A0A319D521</accession>
<dbReference type="AlphaFoldDB" id="A0A319D521"/>
<evidence type="ECO:0000259" key="3">
    <source>
        <dbReference type="Pfam" id="PF22725"/>
    </source>
</evidence>
<dbReference type="VEuPathDB" id="FungiDB:BO71DRAFT_389302"/>
<comment type="similarity">
    <text evidence="1">Belongs to the Gfo/Idh/MocA family.</text>
</comment>
<name>A0A319D521_9EURO</name>
<feature type="domain" description="Gfo/Idh/MocA-like oxidoreductase N-terminal" evidence="2">
    <location>
        <begin position="5"/>
        <end position="115"/>
    </location>
</feature>
<sequence length="348" mass="38122">MTIGLALIGAGLFMQDAHLPGIEASPNIELKAVYSRSLKSASAIATELPLSRYADDAGEGLQQLLERPDIQAVIIALPITKQAHYIRAALAAGKHVLSEKPTAKDVAEAVDLIQWYKAEIAPKGITWAVAENWRYLDTVRYGREQLDRLGKIRQFRTQVYFDCRPGKFKHWRYIALPWRQKPDHQGGIILDIGVHHIAATRYLLGSDRITRVNASVTAFQDALSPADTVDAIFQTESGAQGTFQFSACSSLEQDSGYTVVGANGDIRAKEEVVEVHVDGKEEVKELPLVSMAVVSEVKAWAEALGKGAVPLEQRPEEALADLELIELILKSGAQNGVSQVPQHQKVDV</sequence>
<dbReference type="PANTHER" id="PTHR42840:SF5">
    <property type="entry name" value="NAD(P)-BINDING ROSSMANN-FOLD SUPERFAMILY PROTEIN"/>
    <property type="match status" value="1"/>
</dbReference>
<dbReference type="GO" id="GO:0000166">
    <property type="term" value="F:nucleotide binding"/>
    <property type="evidence" value="ECO:0007669"/>
    <property type="project" value="InterPro"/>
</dbReference>
<dbReference type="GO" id="GO:0016491">
    <property type="term" value="F:oxidoreductase activity"/>
    <property type="evidence" value="ECO:0007669"/>
    <property type="project" value="TreeGrafter"/>
</dbReference>
<dbReference type="InterPro" id="IPR055170">
    <property type="entry name" value="GFO_IDH_MocA-like_dom"/>
</dbReference>
<evidence type="ECO:0000256" key="1">
    <source>
        <dbReference type="ARBA" id="ARBA00010928"/>
    </source>
</evidence>
<dbReference type="GO" id="GO:0005737">
    <property type="term" value="C:cytoplasm"/>
    <property type="evidence" value="ECO:0007669"/>
    <property type="project" value="TreeGrafter"/>
</dbReference>
<feature type="domain" description="GFO/IDH/MocA-like oxidoreductase" evidence="3">
    <location>
        <begin position="148"/>
        <end position="267"/>
    </location>
</feature>
<dbReference type="SUPFAM" id="SSF55347">
    <property type="entry name" value="Glyceraldehyde-3-phosphate dehydrogenase-like, C-terminal domain"/>
    <property type="match status" value="1"/>
</dbReference>
<dbReference type="PANTHER" id="PTHR42840">
    <property type="entry name" value="NAD(P)-BINDING ROSSMANN-FOLD SUPERFAMILY PROTEIN-RELATED"/>
    <property type="match status" value="1"/>
</dbReference>
<dbReference type="InterPro" id="IPR036291">
    <property type="entry name" value="NAD(P)-bd_dom_sf"/>
</dbReference>
<dbReference type="Pfam" id="PF22725">
    <property type="entry name" value="GFO_IDH_MocA_C3"/>
    <property type="match status" value="1"/>
</dbReference>
<dbReference type="Pfam" id="PF01408">
    <property type="entry name" value="GFO_IDH_MocA"/>
    <property type="match status" value="1"/>
</dbReference>
<evidence type="ECO:0000313" key="5">
    <source>
        <dbReference type="Proteomes" id="UP000247810"/>
    </source>
</evidence>
<dbReference type="InterPro" id="IPR000683">
    <property type="entry name" value="Gfo/Idh/MocA-like_OxRdtase_N"/>
</dbReference>
<evidence type="ECO:0000259" key="2">
    <source>
        <dbReference type="Pfam" id="PF01408"/>
    </source>
</evidence>
<gene>
    <name evidence="4" type="ORF">BO71DRAFT_389302</name>
</gene>
<reference evidence="4 5" key="1">
    <citation type="submission" date="2018-02" db="EMBL/GenBank/DDBJ databases">
        <title>The genomes of Aspergillus section Nigri reveals drivers in fungal speciation.</title>
        <authorList>
            <consortium name="DOE Joint Genome Institute"/>
            <person name="Vesth T.C."/>
            <person name="Nybo J."/>
            <person name="Theobald S."/>
            <person name="Brandl J."/>
            <person name="Frisvad J.C."/>
            <person name="Nielsen K.F."/>
            <person name="Lyhne E.K."/>
            <person name="Kogle M.E."/>
            <person name="Kuo A."/>
            <person name="Riley R."/>
            <person name="Clum A."/>
            <person name="Nolan M."/>
            <person name="Lipzen A."/>
            <person name="Salamov A."/>
            <person name="Henrissat B."/>
            <person name="Wiebenga A."/>
            <person name="De vries R.P."/>
            <person name="Grigoriev I.V."/>
            <person name="Mortensen U.H."/>
            <person name="Andersen M.R."/>
            <person name="Baker S.E."/>
        </authorList>
    </citation>
    <scope>NUCLEOTIDE SEQUENCE [LARGE SCALE GENOMIC DNA]</scope>
    <source>
        <strain evidence="4 5">CBS 707.79</strain>
    </source>
</reference>
<dbReference type="EMBL" id="KZ826021">
    <property type="protein sequence ID" value="PYH89597.1"/>
    <property type="molecule type" value="Genomic_DNA"/>
</dbReference>